<dbReference type="EMBL" id="SRRZ01000079">
    <property type="protein sequence ID" value="NQE36271.1"/>
    <property type="molecule type" value="Genomic_DNA"/>
</dbReference>
<comment type="caution">
    <text evidence="1">The sequence shown here is derived from an EMBL/GenBank/DDBJ whole genome shotgun (WGS) entry which is preliminary data.</text>
</comment>
<dbReference type="RefSeq" id="WP_172190193.1">
    <property type="nucleotide sequence ID" value="NZ_CAWPPK010000295.1"/>
</dbReference>
<organism evidence="1 2">
    <name type="scientific">Microcoleus asticus IPMA8</name>
    <dbReference type="NCBI Taxonomy" id="2563858"/>
    <lineage>
        <taxon>Bacteria</taxon>
        <taxon>Bacillati</taxon>
        <taxon>Cyanobacteriota</taxon>
        <taxon>Cyanophyceae</taxon>
        <taxon>Oscillatoriophycideae</taxon>
        <taxon>Oscillatoriales</taxon>
        <taxon>Microcoleaceae</taxon>
        <taxon>Microcoleus</taxon>
        <taxon>Microcoleus asticus</taxon>
    </lineage>
</organism>
<protein>
    <submittedName>
        <fullName evidence="1">Uncharacterized protein</fullName>
    </submittedName>
</protein>
<evidence type="ECO:0000313" key="1">
    <source>
        <dbReference type="EMBL" id="NQE36271.1"/>
    </source>
</evidence>
<dbReference type="Proteomes" id="UP000702425">
    <property type="component" value="Unassembled WGS sequence"/>
</dbReference>
<proteinExistence type="predicted"/>
<gene>
    <name evidence="1" type="ORF">E5S67_04034</name>
</gene>
<evidence type="ECO:0000313" key="2">
    <source>
        <dbReference type="Proteomes" id="UP000702425"/>
    </source>
</evidence>
<name>A0ABX2D157_9CYAN</name>
<keyword evidence="2" id="KW-1185">Reference proteome</keyword>
<accession>A0ABX2D157</accession>
<sequence>MEPEKVIAIFLKWLHENPSIFMPTAWKKLPKLEEEIAESADEELFPIAFTISKWCGKNGLGDALRDCLRKEIDDAGEPTPSTTPPLTNITQTLRQSIEDSYKKLQEIAQDNQSDISNDSK</sequence>
<reference evidence="1 2" key="1">
    <citation type="journal article" date="2020" name="Sci. Rep.">
        <title>A novel cyanobacterial geosmin producer, revising GeoA distribution and dispersion patterns in Bacteria.</title>
        <authorList>
            <person name="Churro C."/>
            <person name="Semedo-Aguiar A.P."/>
            <person name="Silva A.D."/>
            <person name="Pereira-Leal J.B."/>
            <person name="Leite R.B."/>
        </authorList>
    </citation>
    <scope>NUCLEOTIDE SEQUENCE [LARGE SCALE GENOMIC DNA]</scope>
    <source>
        <strain evidence="1 2">IPMA8</strain>
    </source>
</reference>